<feature type="transmembrane region" description="Helical" evidence="1">
    <location>
        <begin position="178"/>
        <end position="202"/>
    </location>
</feature>
<gene>
    <name evidence="2" type="ORF">GCM10010171_43400</name>
</gene>
<evidence type="ECO:0000313" key="3">
    <source>
        <dbReference type="Proteomes" id="UP000660680"/>
    </source>
</evidence>
<evidence type="ECO:0000256" key="1">
    <source>
        <dbReference type="SAM" id="Phobius"/>
    </source>
</evidence>
<keyword evidence="1" id="KW-0812">Transmembrane</keyword>
<proteinExistence type="predicted"/>
<organism evidence="2 3">
    <name type="scientific">Actinokineospora fastidiosa</name>
    <dbReference type="NCBI Taxonomy" id="1816"/>
    <lineage>
        <taxon>Bacteria</taxon>
        <taxon>Bacillati</taxon>
        <taxon>Actinomycetota</taxon>
        <taxon>Actinomycetes</taxon>
        <taxon>Pseudonocardiales</taxon>
        <taxon>Pseudonocardiaceae</taxon>
        <taxon>Actinokineospora</taxon>
    </lineage>
</organism>
<protein>
    <recommendedName>
        <fullName evidence="4">DUF4239 domain-containing protein</fullName>
    </recommendedName>
</protein>
<dbReference type="Proteomes" id="UP000660680">
    <property type="component" value="Unassembled WGS sequence"/>
</dbReference>
<feature type="transmembrane region" description="Helical" evidence="1">
    <location>
        <begin position="40"/>
        <end position="64"/>
    </location>
</feature>
<dbReference type="AlphaFoldDB" id="A0A918LFP3"/>
<comment type="caution">
    <text evidence="2">The sequence shown here is derived from an EMBL/GenBank/DDBJ whole genome shotgun (WGS) entry which is preliminary data.</text>
</comment>
<sequence>MNIYLSGLLWVLGAAAVAGVAAYAVRRIGETDGIVENNEAAGQVFTIVGGLHAVLLAFVLISLFDSVGAAEDGAFREADGLVGAYWATESLGEPVRSQMHDLAMSYATRVVDEEWPAMQADSADVSDAGWAELERMRSLVAAAPVAELWQNDQKAEATSKLWTVYEARQARLDAAGSAGVSTVVWFALIAGSIMSISLPLVFGGPRPRVHIFIVSVLAGTLALLLFATQQMENPYGGGPALEPEAFEAAIARLR</sequence>
<dbReference type="InterPro" id="IPR025333">
    <property type="entry name" value="DUF4239"/>
</dbReference>
<name>A0A918LFP3_9PSEU</name>
<keyword evidence="3" id="KW-1185">Reference proteome</keyword>
<dbReference type="RefSeq" id="WP_189212346.1">
    <property type="nucleotide sequence ID" value="NZ_BMRB01000003.1"/>
</dbReference>
<evidence type="ECO:0000313" key="2">
    <source>
        <dbReference type="EMBL" id="GGS43569.1"/>
    </source>
</evidence>
<keyword evidence="1" id="KW-0472">Membrane</keyword>
<keyword evidence="1" id="KW-1133">Transmembrane helix</keyword>
<reference evidence="2" key="1">
    <citation type="journal article" date="2014" name="Int. J. Syst. Evol. Microbiol.">
        <title>Complete genome sequence of Corynebacterium casei LMG S-19264T (=DSM 44701T), isolated from a smear-ripened cheese.</title>
        <authorList>
            <consortium name="US DOE Joint Genome Institute (JGI-PGF)"/>
            <person name="Walter F."/>
            <person name="Albersmeier A."/>
            <person name="Kalinowski J."/>
            <person name="Ruckert C."/>
        </authorList>
    </citation>
    <scope>NUCLEOTIDE SEQUENCE</scope>
    <source>
        <strain evidence="2">JCM 3276</strain>
    </source>
</reference>
<evidence type="ECO:0008006" key="4">
    <source>
        <dbReference type="Google" id="ProtNLM"/>
    </source>
</evidence>
<dbReference type="Pfam" id="PF14023">
    <property type="entry name" value="Bestrophin-like"/>
    <property type="match status" value="1"/>
</dbReference>
<reference evidence="2" key="2">
    <citation type="submission" date="2020-09" db="EMBL/GenBank/DDBJ databases">
        <authorList>
            <person name="Sun Q."/>
            <person name="Ohkuma M."/>
        </authorList>
    </citation>
    <scope>NUCLEOTIDE SEQUENCE</scope>
    <source>
        <strain evidence="2">JCM 3276</strain>
    </source>
</reference>
<dbReference type="EMBL" id="BMRB01000003">
    <property type="protein sequence ID" value="GGS43569.1"/>
    <property type="molecule type" value="Genomic_DNA"/>
</dbReference>
<feature type="transmembrane region" description="Helical" evidence="1">
    <location>
        <begin position="208"/>
        <end position="227"/>
    </location>
</feature>
<accession>A0A918LFP3</accession>